<dbReference type="AlphaFoldDB" id="U4TMK8"/>
<evidence type="ECO:0000256" key="1">
    <source>
        <dbReference type="SAM" id="MobiDB-lite"/>
    </source>
</evidence>
<accession>U4TMK8</accession>
<dbReference type="HOGENOM" id="CLU_3345194_0_0_9"/>
<keyword evidence="3" id="KW-1185">Reference proteome</keyword>
<organism evidence="2 3">
    <name type="scientific">Schleiferilactobacillus shenzhenensis LY-73</name>
    <dbReference type="NCBI Taxonomy" id="1231336"/>
    <lineage>
        <taxon>Bacteria</taxon>
        <taxon>Bacillati</taxon>
        <taxon>Bacillota</taxon>
        <taxon>Bacilli</taxon>
        <taxon>Lactobacillales</taxon>
        <taxon>Lactobacillaceae</taxon>
        <taxon>Schleiferilactobacillus</taxon>
    </lineage>
</organism>
<dbReference type="Proteomes" id="UP000030647">
    <property type="component" value="Unassembled WGS sequence"/>
</dbReference>
<protein>
    <submittedName>
        <fullName evidence="2">Uncharacterized protein</fullName>
    </submittedName>
</protein>
<reference evidence="3" key="1">
    <citation type="journal article" date="2013" name="Genome Announc.">
        <title>Whole-Genome Sequencing of Lactobacillus shenzhenensis Strain LY-73T.</title>
        <authorList>
            <person name="Lin Z."/>
            <person name="Liu Z."/>
            <person name="Yang R."/>
            <person name="Zou Y."/>
            <person name="Wan D."/>
            <person name="Chen J."/>
            <person name="Guo M."/>
            <person name="Zhao J."/>
            <person name="Fang C."/>
            <person name="Yang R."/>
            <person name="Liu F."/>
        </authorList>
    </citation>
    <scope>NUCLEOTIDE SEQUENCE [LARGE SCALE GENOMIC DNA]</scope>
    <source>
        <strain evidence="3">LY-73</strain>
    </source>
</reference>
<evidence type="ECO:0000313" key="2">
    <source>
        <dbReference type="EMBL" id="ERL66121.1"/>
    </source>
</evidence>
<sequence>MIITERRAGQKAPGPEPVTGLDKRKKKPSRYRKRFLF</sequence>
<proteinExistence type="predicted"/>
<feature type="compositionally biased region" description="Basic residues" evidence="1">
    <location>
        <begin position="23"/>
        <end position="37"/>
    </location>
</feature>
<feature type="region of interest" description="Disordered" evidence="1">
    <location>
        <begin position="1"/>
        <end position="37"/>
    </location>
</feature>
<name>U4TMK8_9LACO</name>
<evidence type="ECO:0000313" key="3">
    <source>
        <dbReference type="Proteomes" id="UP000030647"/>
    </source>
</evidence>
<gene>
    <name evidence="2" type="ORF">L248_1213</name>
</gene>
<dbReference type="EMBL" id="KI271583">
    <property type="protein sequence ID" value="ERL66121.1"/>
    <property type="molecule type" value="Genomic_DNA"/>
</dbReference>